<proteinExistence type="predicted"/>
<keyword evidence="5 6" id="KW-0472">Membrane</keyword>
<feature type="transmembrane region" description="Helical" evidence="6">
    <location>
        <begin position="70"/>
        <end position="86"/>
    </location>
</feature>
<accession>A0ABW1PLW4</accession>
<evidence type="ECO:0000259" key="7">
    <source>
        <dbReference type="Pfam" id="PF12823"/>
    </source>
</evidence>
<evidence type="ECO:0000256" key="2">
    <source>
        <dbReference type="ARBA" id="ARBA00022475"/>
    </source>
</evidence>
<name>A0ABW1PLW4_9FLAO</name>
<dbReference type="PANTHER" id="PTHR40077:SF2">
    <property type="entry name" value="MEMBRANE PROTEIN"/>
    <property type="match status" value="1"/>
</dbReference>
<reference evidence="9" key="1">
    <citation type="journal article" date="2019" name="Int. J. Syst. Evol. Microbiol.">
        <title>The Global Catalogue of Microorganisms (GCM) 10K type strain sequencing project: providing services to taxonomists for standard genome sequencing and annotation.</title>
        <authorList>
            <consortium name="The Broad Institute Genomics Platform"/>
            <consortium name="The Broad Institute Genome Sequencing Center for Infectious Disease"/>
            <person name="Wu L."/>
            <person name="Ma J."/>
        </authorList>
    </citation>
    <scope>NUCLEOTIDE SEQUENCE [LARGE SCALE GENOMIC DNA]</scope>
    <source>
        <strain evidence="9">CCUG 49679</strain>
    </source>
</reference>
<keyword evidence="3 6" id="KW-0812">Transmembrane</keyword>
<sequence>MLKLFKIVAILEGISYLALFGNMLIIKNMNLDLYKSLLFPIGMAHGILFIGYIILSIMLKVEENWDWKKFLIIAIASVIPFGTFYVEKKYLSNN</sequence>
<evidence type="ECO:0000256" key="3">
    <source>
        <dbReference type="ARBA" id="ARBA00022692"/>
    </source>
</evidence>
<keyword evidence="4 6" id="KW-1133">Transmembrane helix</keyword>
<comment type="caution">
    <text evidence="8">The sequence shown here is derived from an EMBL/GenBank/DDBJ whole genome shotgun (WGS) entry which is preliminary data.</text>
</comment>
<feature type="transmembrane region" description="Helical" evidence="6">
    <location>
        <begin position="37"/>
        <end position="58"/>
    </location>
</feature>
<dbReference type="EMBL" id="JBHSQB010000004">
    <property type="protein sequence ID" value="MFC6095921.1"/>
    <property type="molecule type" value="Genomic_DNA"/>
</dbReference>
<organism evidence="8 9">
    <name type="scientific">Flavobacterium qiangtangense</name>
    <dbReference type="NCBI Taxonomy" id="1442595"/>
    <lineage>
        <taxon>Bacteria</taxon>
        <taxon>Pseudomonadati</taxon>
        <taxon>Bacteroidota</taxon>
        <taxon>Flavobacteriia</taxon>
        <taxon>Flavobacteriales</taxon>
        <taxon>Flavobacteriaceae</taxon>
        <taxon>Flavobacterium</taxon>
    </lineage>
</organism>
<feature type="transmembrane region" description="Helical" evidence="6">
    <location>
        <begin position="7"/>
        <end position="25"/>
    </location>
</feature>
<evidence type="ECO:0000313" key="8">
    <source>
        <dbReference type="EMBL" id="MFC6095921.1"/>
    </source>
</evidence>
<comment type="subcellular location">
    <subcellularLocation>
        <location evidence="1">Cell membrane</location>
        <topology evidence="1">Multi-pass membrane protein</topology>
    </subcellularLocation>
</comment>
<dbReference type="Proteomes" id="UP001596287">
    <property type="component" value="Unassembled WGS sequence"/>
</dbReference>
<dbReference type="PANTHER" id="PTHR40077">
    <property type="entry name" value="MEMBRANE PROTEIN-RELATED"/>
    <property type="match status" value="1"/>
</dbReference>
<protein>
    <submittedName>
        <fullName evidence="8">DUF3817 domain-containing protein</fullName>
    </submittedName>
</protein>
<gene>
    <name evidence="8" type="ORF">ACFPVY_04620</name>
</gene>
<keyword evidence="9" id="KW-1185">Reference proteome</keyword>
<evidence type="ECO:0000256" key="5">
    <source>
        <dbReference type="ARBA" id="ARBA00023136"/>
    </source>
</evidence>
<evidence type="ECO:0000256" key="6">
    <source>
        <dbReference type="SAM" id="Phobius"/>
    </source>
</evidence>
<dbReference type="RefSeq" id="WP_379790610.1">
    <property type="nucleotide sequence ID" value="NZ_JBHSQB010000004.1"/>
</dbReference>
<dbReference type="InterPro" id="IPR023845">
    <property type="entry name" value="DUF3817_TM"/>
</dbReference>
<evidence type="ECO:0000313" key="9">
    <source>
        <dbReference type="Proteomes" id="UP001596287"/>
    </source>
</evidence>
<evidence type="ECO:0000256" key="1">
    <source>
        <dbReference type="ARBA" id="ARBA00004651"/>
    </source>
</evidence>
<feature type="domain" description="DUF3817" evidence="7">
    <location>
        <begin position="2"/>
        <end position="90"/>
    </location>
</feature>
<dbReference type="Pfam" id="PF12823">
    <property type="entry name" value="DUF3817"/>
    <property type="match status" value="1"/>
</dbReference>
<keyword evidence="2" id="KW-1003">Cell membrane</keyword>
<evidence type="ECO:0000256" key="4">
    <source>
        <dbReference type="ARBA" id="ARBA00022989"/>
    </source>
</evidence>
<dbReference type="NCBIfam" id="TIGR03954">
    <property type="entry name" value="integ_memb_HG"/>
    <property type="match status" value="1"/>
</dbReference>